<name>A0A9K3NEF5_HELAN</name>
<reference evidence="2" key="2">
    <citation type="submission" date="2020-06" db="EMBL/GenBank/DDBJ databases">
        <title>Helianthus annuus Genome sequencing and assembly Release 2.</title>
        <authorList>
            <person name="Gouzy J."/>
            <person name="Langlade N."/>
            <person name="Munos S."/>
        </authorList>
    </citation>
    <scope>NUCLEOTIDE SEQUENCE</scope>
    <source>
        <tissue evidence="2">Leaves</tissue>
    </source>
</reference>
<comment type="caution">
    <text evidence="2">The sequence shown here is derived from an EMBL/GenBank/DDBJ whole genome shotgun (WGS) entry which is preliminary data.</text>
</comment>
<protein>
    <submittedName>
        <fullName evidence="2">Uncharacterized protein</fullName>
    </submittedName>
</protein>
<dbReference type="Proteomes" id="UP000215914">
    <property type="component" value="Unassembled WGS sequence"/>
</dbReference>
<keyword evidence="3" id="KW-1185">Reference proteome</keyword>
<reference evidence="2" key="1">
    <citation type="journal article" date="2017" name="Nature">
        <title>The sunflower genome provides insights into oil metabolism, flowering and Asterid evolution.</title>
        <authorList>
            <person name="Badouin H."/>
            <person name="Gouzy J."/>
            <person name="Grassa C.J."/>
            <person name="Murat F."/>
            <person name="Staton S.E."/>
            <person name="Cottret L."/>
            <person name="Lelandais-Briere C."/>
            <person name="Owens G.L."/>
            <person name="Carrere S."/>
            <person name="Mayjonade B."/>
            <person name="Legrand L."/>
            <person name="Gill N."/>
            <person name="Kane N.C."/>
            <person name="Bowers J.E."/>
            <person name="Hubner S."/>
            <person name="Bellec A."/>
            <person name="Berard A."/>
            <person name="Berges H."/>
            <person name="Blanchet N."/>
            <person name="Boniface M.C."/>
            <person name="Brunel D."/>
            <person name="Catrice O."/>
            <person name="Chaidir N."/>
            <person name="Claudel C."/>
            <person name="Donnadieu C."/>
            <person name="Faraut T."/>
            <person name="Fievet G."/>
            <person name="Helmstetter N."/>
            <person name="King M."/>
            <person name="Knapp S.J."/>
            <person name="Lai Z."/>
            <person name="Le Paslier M.C."/>
            <person name="Lippi Y."/>
            <person name="Lorenzon L."/>
            <person name="Mandel J.R."/>
            <person name="Marage G."/>
            <person name="Marchand G."/>
            <person name="Marquand E."/>
            <person name="Bret-Mestries E."/>
            <person name="Morien E."/>
            <person name="Nambeesan S."/>
            <person name="Nguyen T."/>
            <person name="Pegot-Espagnet P."/>
            <person name="Pouilly N."/>
            <person name="Raftis F."/>
            <person name="Sallet E."/>
            <person name="Schiex T."/>
            <person name="Thomas J."/>
            <person name="Vandecasteele C."/>
            <person name="Vares D."/>
            <person name="Vear F."/>
            <person name="Vautrin S."/>
            <person name="Crespi M."/>
            <person name="Mangin B."/>
            <person name="Burke J.M."/>
            <person name="Salse J."/>
            <person name="Munos S."/>
            <person name="Vincourt P."/>
            <person name="Rieseberg L.H."/>
            <person name="Langlade N.B."/>
        </authorList>
    </citation>
    <scope>NUCLEOTIDE SEQUENCE</scope>
    <source>
        <tissue evidence="2">Leaves</tissue>
    </source>
</reference>
<evidence type="ECO:0000313" key="2">
    <source>
        <dbReference type="EMBL" id="KAF5797224.1"/>
    </source>
</evidence>
<dbReference type="EMBL" id="MNCJ02000323">
    <property type="protein sequence ID" value="KAF5797224.1"/>
    <property type="molecule type" value="Genomic_DNA"/>
</dbReference>
<evidence type="ECO:0000256" key="1">
    <source>
        <dbReference type="SAM" id="MobiDB-lite"/>
    </source>
</evidence>
<evidence type="ECO:0000313" key="3">
    <source>
        <dbReference type="Proteomes" id="UP000215914"/>
    </source>
</evidence>
<feature type="compositionally biased region" description="Low complexity" evidence="1">
    <location>
        <begin position="21"/>
        <end position="35"/>
    </location>
</feature>
<gene>
    <name evidence="2" type="ORF">HanXRQr2_Chr08g0361121</name>
</gene>
<feature type="region of interest" description="Disordered" evidence="1">
    <location>
        <begin position="1"/>
        <end position="42"/>
    </location>
</feature>
<dbReference type="Gramene" id="mRNA:HanXRQr2_Chr08g0361121">
    <property type="protein sequence ID" value="mRNA:HanXRQr2_Chr08g0361121"/>
    <property type="gene ID" value="HanXRQr2_Chr08g0361121"/>
</dbReference>
<sequence>MSLLVFVNSTPARGSAPWTPPGAAAPGTPLPGAAAPGPPQRS</sequence>
<organism evidence="2 3">
    <name type="scientific">Helianthus annuus</name>
    <name type="common">Common sunflower</name>
    <dbReference type="NCBI Taxonomy" id="4232"/>
    <lineage>
        <taxon>Eukaryota</taxon>
        <taxon>Viridiplantae</taxon>
        <taxon>Streptophyta</taxon>
        <taxon>Embryophyta</taxon>
        <taxon>Tracheophyta</taxon>
        <taxon>Spermatophyta</taxon>
        <taxon>Magnoliopsida</taxon>
        <taxon>eudicotyledons</taxon>
        <taxon>Gunneridae</taxon>
        <taxon>Pentapetalae</taxon>
        <taxon>asterids</taxon>
        <taxon>campanulids</taxon>
        <taxon>Asterales</taxon>
        <taxon>Asteraceae</taxon>
        <taxon>Asteroideae</taxon>
        <taxon>Heliantheae alliance</taxon>
        <taxon>Heliantheae</taxon>
        <taxon>Helianthus</taxon>
    </lineage>
</organism>
<accession>A0A9K3NEF5</accession>
<dbReference type="AlphaFoldDB" id="A0A9K3NEF5"/>
<proteinExistence type="predicted"/>